<name>X1DVG4_9ZZZZ</name>
<organism evidence="1">
    <name type="scientific">marine sediment metagenome</name>
    <dbReference type="NCBI Taxonomy" id="412755"/>
    <lineage>
        <taxon>unclassified sequences</taxon>
        <taxon>metagenomes</taxon>
        <taxon>ecological metagenomes</taxon>
    </lineage>
</organism>
<dbReference type="EMBL" id="BARU01000003">
    <property type="protein sequence ID" value="GAH24976.1"/>
    <property type="molecule type" value="Genomic_DNA"/>
</dbReference>
<gene>
    <name evidence="1" type="ORF">S03H2_00043</name>
</gene>
<reference evidence="1" key="1">
    <citation type="journal article" date="2014" name="Front. Microbiol.">
        <title>High frequency of phylogenetically diverse reductive dehalogenase-homologous genes in deep subseafloor sedimentary metagenomes.</title>
        <authorList>
            <person name="Kawai M."/>
            <person name="Futagami T."/>
            <person name="Toyoda A."/>
            <person name="Takaki Y."/>
            <person name="Nishi S."/>
            <person name="Hori S."/>
            <person name="Arai W."/>
            <person name="Tsubouchi T."/>
            <person name="Morono Y."/>
            <person name="Uchiyama I."/>
            <person name="Ito T."/>
            <person name="Fujiyama A."/>
            <person name="Inagaki F."/>
            <person name="Takami H."/>
        </authorList>
    </citation>
    <scope>NUCLEOTIDE SEQUENCE</scope>
    <source>
        <strain evidence="1">Expedition CK06-06</strain>
    </source>
</reference>
<sequence>MRLLGKKVSGAVSYMDLFGAGVVKYAEERTLAPYIGNGTLKSGLIKLGIGLGSRKFIGKGLLGDSLSLGFGIDGVEDILTGVLGSGMIPGVGGAGQGSENW</sequence>
<comment type="caution">
    <text evidence="1">The sequence shown here is derived from an EMBL/GenBank/DDBJ whole genome shotgun (WGS) entry which is preliminary data.</text>
</comment>
<dbReference type="AlphaFoldDB" id="X1DVG4"/>
<evidence type="ECO:0000313" key="1">
    <source>
        <dbReference type="EMBL" id="GAH24976.1"/>
    </source>
</evidence>
<proteinExistence type="predicted"/>
<accession>X1DVG4</accession>
<protein>
    <submittedName>
        <fullName evidence="1">Uncharacterized protein</fullName>
    </submittedName>
</protein>